<proteinExistence type="predicted"/>
<dbReference type="SUPFAM" id="SSF53756">
    <property type="entry name" value="UDP-Glycosyltransferase/glycogen phosphorylase"/>
    <property type="match status" value="1"/>
</dbReference>
<dbReference type="PANTHER" id="PTHR43174:SF3">
    <property type="entry name" value="UDP-N-ACETYLGLUCOSAMINE 2-EPIMERASE"/>
    <property type="match status" value="1"/>
</dbReference>
<dbReference type="Proteomes" id="UP000659496">
    <property type="component" value="Unassembled WGS sequence"/>
</dbReference>
<dbReference type="RefSeq" id="WP_191692023.1">
    <property type="nucleotide sequence ID" value="NZ_JACSQY010000016.1"/>
</dbReference>
<keyword evidence="2" id="KW-0378">Hydrolase</keyword>
<comment type="caution">
    <text evidence="2">The sequence shown here is derived from an EMBL/GenBank/DDBJ whole genome shotgun (WGS) entry which is preliminary data.</text>
</comment>
<dbReference type="PANTHER" id="PTHR43174">
    <property type="entry name" value="UDP-N-ACETYLGLUCOSAMINE 2-EPIMERASE"/>
    <property type="match status" value="1"/>
</dbReference>
<dbReference type="InterPro" id="IPR029767">
    <property type="entry name" value="WecB-like"/>
</dbReference>
<accession>A0ABR8PN80</accession>
<keyword evidence="2" id="KW-0326">Glycosidase</keyword>
<reference evidence="2 3" key="1">
    <citation type="submission" date="2020-08" db="EMBL/GenBank/DDBJ databases">
        <title>A Genomic Blueprint of the Chicken Gut Microbiome.</title>
        <authorList>
            <person name="Gilroy R."/>
            <person name="Ravi A."/>
            <person name="Getino M."/>
            <person name="Pursley I."/>
            <person name="Horton D.L."/>
            <person name="Alikhan N.-F."/>
            <person name="Baker D."/>
            <person name="Gharbi K."/>
            <person name="Hall N."/>
            <person name="Watson M."/>
            <person name="Adriaenssens E.M."/>
            <person name="Foster-Nyarko E."/>
            <person name="Jarju S."/>
            <person name="Secka A."/>
            <person name="Antonio M."/>
            <person name="Oren A."/>
            <person name="Chaudhuri R."/>
            <person name="La Ragione R.M."/>
            <person name="Hildebrand F."/>
            <person name="Pallen M.J."/>
        </authorList>
    </citation>
    <scope>NUCLEOTIDE SEQUENCE [LARGE SCALE GENOMIC DNA]</scope>
    <source>
        <strain evidence="2 3">Sa3CUA8</strain>
    </source>
</reference>
<dbReference type="InterPro" id="IPR003331">
    <property type="entry name" value="UDP_GlcNAc_Epimerase_2_dom"/>
</dbReference>
<evidence type="ECO:0000313" key="3">
    <source>
        <dbReference type="Proteomes" id="UP000659496"/>
    </source>
</evidence>
<dbReference type="GO" id="GO:0016798">
    <property type="term" value="F:hydrolase activity, acting on glycosyl bonds"/>
    <property type="evidence" value="ECO:0007669"/>
    <property type="project" value="UniProtKB-KW"/>
</dbReference>
<protein>
    <submittedName>
        <fullName evidence="2">UDP-N-acetylglucosamine 2-epimerase (Hydrolyzing)</fullName>
        <ecNumber evidence="2">3.2.1.183</ecNumber>
    </submittedName>
</protein>
<dbReference type="NCBIfam" id="TIGR03568">
    <property type="entry name" value="NeuC_NnaA"/>
    <property type="match status" value="1"/>
</dbReference>
<dbReference type="InterPro" id="IPR020004">
    <property type="entry name" value="UDP-GlcNAc_Epase"/>
</dbReference>
<evidence type="ECO:0000313" key="2">
    <source>
        <dbReference type="EMBL" id="MBD7909614.1"/>
    </source>
</evidence>
<dbReference type="Gene3D" id="3.40.50.2000">
    <property type="entry name" value="Glycogen Phosphorylase B"/>
    <property type="match status" value="2"/>
</dbReference>
<feature type="domain" description="UDP-N-acetylglucosamine 2-epimerase" evidence="1">
    <location>
        <begin position="24"/>
        <end position="368"/>
    </location>
</feature>
<dbReference type="EC" id="3.2.1.183" evidence="2"/>
<name>A0ABR8PN80_9BACL</name>
<evidence type="ECO:0000259" key="1">
    <source>
        <dbReference type="Pfam" id="PF02350"/>
    </source>
</evidence>
<sequence length="389" mass="43596">MSIKKIVAFTGIRSDYDLLSGLYKKINNNPDLDIKLIVSGSHMSSTYGGSVSEIIKDGIPILAKTESLLDSNSPSVRVKSLSILLLSVVHTIVDYNPDLIIVAGDREDVMAGSLVGAYLEVPVAHFFGGDHAKDGNVDNPIRHATSMLANIHFVTNENSELRLLKIGEERRRIFNIGSPSLDKFLNTEEISKEDLFEFFNIEYREKYALLIFHPVIDRNESASMQFQKILNALQRKGIFTFVSYPNTDSGNKLILDVISNNIDNPNFYFYKNLDRPKFINLFRNAEFLIGNSSAGIYEAPFLKKPVINVGIRQKGRLSAENVVFIDNSEDSIVEAIEKVESADFKKLVDSVQSPYGDGNSEDLALDLIKTLDFEEFKLKTNDPLEVNNE</sequence>
<dbReference type="EMBL" id="JACSQY010000016">
    <property type="protein sequence ID" value="MBD7909614.1"/>
    <property type="molecule type" value="Genomic_DNA"/>
</dbReference>
<dbReference type="Pfam" id="PF02350">
    <property type="entry name" value="Epimerase_2"/>
    <property type="match status" value="1"/>
</dbReference>
<keyword evidence="3" id="KW-1185">Reference proteome</keyword>
<gene>
    <name evidence="2" type="primary">neuC</name>
    <name evidence="2" type="ORF">H9659_14850</name>
</gene>
<organism evidence="2 3">
    <name type="scientific">Sporosarcina gallistercoris</name>
    <dbReference type="NCBI Taxonomy" id="2762245"/>
    <lineage>
        <taxon>Bacteria</taxon>
        <taxon>Bacillati</taxon>
        <taxon>Bacillota</taxon>
        <taxon>Bacilli</taxon>
        <taxon>Bacillales</taxon>
        <taxon>Caryophanaceae</taxon>
        <taxon>Sporosarcina</taxon>
    </lineage>
</organism>